<dbReference type="EMBL" id="LFYR01000757">
    <property type="protein sequence ID" value="KMZ69662.1"/>
    <property type="molecule type" value="Genomic_DNA"/>
</dbReference>
<dbReference type="GO" id="GO:0006357">
    <property type="term" value="P:regulation of transcription by RNA polymerase II"/>
    <property type="evidence" value="ECO:0000318"/>
    <property type="project" value="GO_Central"/>
</dbReference>
<sequence length="199" mass="23144">MEDGGDDLSTQFLLSNSEIEELLRSTCTHTHTCNSSSRDDNTTGHTHTCYHTHTRVIKPAEEEDEEEQEEEEEGRSRKHRKTLGNKEAVRKYREKKKAYTDNLEDEVKELRKTNMWLKKKLQGQVVLQAEVLRLRSLLDHFRGEIEGELGRYPFVKSQYNDPLLMINGLEKNQCLPAMASCEMDENCNLVPFNYHVTRG</sequence>
<dbReference type="GO" id="GO:0000981">
    <property type="term" value="F:DNA-binding transcription factor activity, RNA polymerase II-specific"/>
    <property type="evidence" value="ECO:0000318"/>
    <property type="project" value="GO_Central"/>
</dbReference>
<dbReference type="Pfam" id="PF00170">
    <property type="entry name" value="bZIP_1"/>
    <property type="match status" value="1"/>
</dbReference>
<feature type="compositionally biased region" description="Acidic residues" evidence="4">
    <location>
        <begin position="61"/>
        <end position="73"/>
    </location>
</feature>
<reference evidence="7" key="1">
    <citation type="journal article" date="2016" name="Nature">
        <title>The genome of the seagrass Zostera marina reveals angiosperm adaptation to the sea.</title>
        <authorList>
            <person name="Olsen J.L."/>
            <person name="Rouze P."/>
            <person name="Verhelst B."/>
            <person name="Lin Y.-C."/>
            <person name="Bayer T."/>
            <person name="Collen J."/>
            <person name="Dattolo E."/>
            <person name="De Paoli E."/>
            <person name="Dittami S."/>
            <person name="Maumus F."/>
            <person name="Michel G."/>
            <person name="Kersting A."/>
            <person name="Lauritano C."/>
            <person name="Lohaus R."/>
            <person name="Toepel M."/>
            <person name="Tonon T."/>
            <person name="Vanneste K."/>
            <person name="Amirebrahimi M."/>
            <person name="Brakel J."/>
            <person name="Bostroem C."/>
            <person name="Chovatia M."/>
            <person name="Grimwood J."/>
            <person name="Jenkins J.W."/>
            <person name="Jueterbock A."/>
            <person name="Mraz A."/>
            <person name="Stam W.T."/>
            <person name="Tice H."/>
            <person name="Bornberg-Bauer E."/>
            <person name="Green P.J."/>
            <person name="Pearson G.A."/>
            <person name="Procaccini G."/>
            <person name="Duarte C.M."/>
            <person name="Schmutz J."/>
            <person name="Reusch T.B.H."/>
            <person name="Van de Peer Y."/>
        </authorList>
    </citation>
    <scope>NUCLEOTIDE SEQUENCE [LARGE SCALE GENOMIC DNA]</scope>
    <source>
        <strain evidence="7">cv. Finnish</strain>
    </source>
</reference>
<dbReference type="OrthoDB" id="1918304at2759"/>
<gene>
    <name evidence="6" type="ORF">ZOSMA_20G01410</name>
</gene>
<evidence type="ECO:0000256" key="2">
    <source>
        <dbReference type="ARBA" id="ARBA00023163"/>
    </source>
</evidence>
<comment type="caution">
    <text evidence="6">The sequence shown here is derived from an EMBL/GenBank/DDBJ whole genome shotgun (WGS) entry which is preliminary data.</text>
</comment>
<protein>
    <submittedName>
        <fullName evidence="6">Basic-leucine zipper (BZIP) transcription factor family</fullName>
    </submittedName>
</protein>
<dbReference type="Proteomes" id="UP000036987">
    <property type="component" value="Unassembled WGS sequence"/>
</dbReference>
<keyword evidence="2" id="KW-0804">Transcription</keyword>
<dbReference type="InterPro" id="IPR046347">
    <property type="entry name" value="bZIP_sf"/>
</dbReference>
<evidence type="ECO:0000256" key="3">
    <source>
        <dbReference type="SAM" id="Coils"/>
    </source>
</evidence>
<keyword evidence="7" id="KW-1185">Reference proteome</keyword>
<dbReference type="PANTHER" id="PTHR23334">
    <property type="entry name" value="CCAAT/ENHANCER BINDING PROTEIN"/>
    <property type="match status" value="1"/>
</dbReference>
<feature type="coiled-coil region" evidence="3">
    <location>
        <begin position="89"/>
        <end position="120"/>
    </location>
</feature>
<keyword evidence="3" id="KW-0175">Coiled coil</keyword>
<evidence type="ECO:0000256" key="4">
    <source>
        <dbReference type="SAM" id="MobiDB-lite"/>
    </source>
</evidence>
<name>A0A0K9PN78_ZOSMR</name>
<dbReference type="PANTHER" id="PTHR23334:SF20">
    <property type="entry name" value="BASIC LEUCINE ZIPPER 24"/>
    <property type="match status" value="1"/>
</dbReference>
<dbReference type="InterPro" id="IPR004827">
    <property type="entry name" value="bZIP"/>
</dbReference>
<feature type="region of interest" description="Disordered" evidence="4">
    <location>
        <begin position="52"/>
        <end position="86"/>
    </location>
</feature>
<dbReference type="GO" id="GO:0000978">
    <property type="term" value="F:RNA polymerase II cis-regulatory region sequence-specific DNA binding"/>
    <property type="evidence" value="ECO:0000318"/>
    <property type="project" value="GO_Central"/>
</dbReference>
<dbReference type="AlphaFoldDB" id="A0A0K9PN78"/>
<proteinExistence type="predicted"/>
<dbReference type="SUPFAM" id="SSF57959">
    <property type="entry name" value="Leucine zipper domain"/>
    <property type="match status" value="1"/>
</dbReference>
<evidence type="ECO:0000313" key="6">
    <source>
        <dbReference type="EMBL" id="KMZ69662.1"/>
    </source>
</evidence>
<feature type="domain" description="BZIP" evidence="5">
    <location>
        <begin position="75"/>
        <end position="122"/>
    </location>
</feature>
<dbReference type="GO" id="GO:0006351">
    <property type="term" value="P:DNA-templated transcription"/>
    <property type="evidence" value="ECO:0007669"/>
    <property type="project" value="InterPro"/>
</dbReference>
<dbReference type="PROSITE" id="PS50217">
    <property type="entry name" value="BZIP"/>
    <property type="match status" value="1"/>
</dbReference>
<dbReference type="SMART" id="SM00338">
    <property type="entry name" value="BRLZ"/>
    <property type="match status" value="1"/>
</dbReference>
<evidence type="ECO:0000256" key="1">
    <source>
        <dbReference type="ARBA" id="ARBA00023015"/>
    </source>
</evidence>
<keyword evidence="1" id="KW-0805">Transcription regulation</keyword>
<dbReference type="OMA" id="CTDPSMC"/>
<dbReference type="Gene3D" id="1.20.5.170">
    <property type="match status" value="1"/>
</dbReference>
<dbReference type="InterPro" id="IPR031106">
    <property type="entry name" value="C/EBP"/>
</dbReference>
<organism evidence="6 7">
    <name type="scientific">Zostera marina</name>
    <name type="common">Eelgrass</name>
    <dbReference type="NCBI Taxonomy" id="29655"/>
    <lineage>
        <taxon>Eukaryota</taxon>
        <taxon>Viridiplantae</taxon>
        <taxon>Streptophyta</taxon>
        <taxon>Embryophyta</taxon>
        <taxon>Tracheophyta</taxon>
        <taxon>Spermatophyta</taxon>
        <taxon>Magnoliopsida</taxon>
        <taxon>Liliopsida</taxon>
        <taxon>Zosteraceae</taxon>
        <taxon>Zostera</taxon>
    </lineage>
</organism>
<accession>A0A0K9PN78</accession>
<evidence type="ECO:0000313" key="7">
    <source>
        <dbReference type="Proteomes" id="UP000036987"/>
    </source>
</evidence>
<evidence type="ECO:0000259" key="5">
    <source>
        <dbReference type="PROSITE" id="PS50217"/>
    </source>
</evidence>